<dbReference type="RefSeq" id="WP_100425037.1">
    <property type="nucleotide sequence ID" value="NZ_PGEX01000001.1"/>
</dbReference>
<dbReference type="InterPro" id="IPR050789">
    <property type="entry name" value="Diverse_Enzym_Activities"/>
</dbReference>
<evidence type="ECO:0000259" key="2">
    <source>
        <dbReference type="Pfam" id="PF00144"/>
    </source>
</evidence>
<dbReference type="InterPro" id="IPR012338">
    <property type="entry name" value="Beta-lactam/transpept-like"/>
</dbReference>
<keyword evidence="1" id="KW-0378">Hydrolase</keyword>
<evidence type="ECO:0000256" key="1">
    <source>
        <dbReference type="ARBA" id="ARBA00022801"/>
    </source>
</evidence>
<name>A0A2M9A5P4_9BACT</name>
<comment type="caution">
    <text evidence="3">The sequence shown here is derived from an EMBL/GenBank/DDBJ whole genome shotgun (WGS) entry which is preliminary data.</text>
</comment>
<dbReference type="Proteomes" id="UP000231134">
    <property type="component" value="Unassembled WGS sequence"/>
</dbReference>
<gene>
    <name evidence="3" type="ORF">BGX16_0973</name>
</gene>
<feature type="domain" description="Beta-lactamase-related" evidence="2">
    <location>
        <begin position="42"/>
        <end position="330"/>
    </location>
</feature>
<proteinExistence type="predicted"/>
<keyword evidence="4" id="KW-1185">Reference proteome</keyword>
<accession>A0A2M9A5P4</accession>
<evidence type="ECO:0000313" key="3">
    <source>
        <dbReference type="EMBL" id="PJJ41019.1"/>
    </source>
</evidence>
<evidence type="ECO:0000313" key="4">
    <source>
        <dbReference type="Proteomes" id="UP000231134"/>
    </source>
</evidence>
<dbReference type="InterPro" id="IPR001466">
    <property type="entry name" value="Beta-lactam-related"/>
</dbReference>
<protein>
    <submittedName>
        <fullName evidence="3">CubicO group peptidase (Beta-lactamase class C family)</fullName>
    </submittedName>
</protein>
<dbReference type="OrthoDB" id="9809635at2"/>
<organism evidence="3 4">
    <name type="scientific">Hallerella succinigenes</name>
    <dbReference type="NCBI Taxonomy" id="1896222"/>
    <lineage>
        <taxon>Bacteria</taxon>
        <taxon>Pseudomonadati</taxon>
        <taxon>Fibrobacterota</taxon>
        <taxon>Fibrobacteria</taxon>
        <taxon>Fibrobacterales</taxon>
        <taxon>Fibrobacteraceae</taxon>
        <taxon>Hallerella</taxon>
    </lineage>
</organism>
<dbReference type="PANTHER" id="PTHR43283:SF11">
    <property type="entry name" value="BETA-LACTAMASE-RELATED DOMAIN-CONTAINING PROTEIN"/>
    <property type="match status" value="1"/>
</dbReference>
<reference evidence="3 4" key="1">
    <citation type="submission" date="2017-11" db="EMBL/GenBank/DDBJ databases">
        <title>Animal gut microbial communities from fecal samples from Wisconsin, USA.</title>
        <authorList>
            <person name="Neumann A."/>
        </authorList>
    </citation>
    <scope>NUCLEOTIDE SEQUENCE [LARGE SCALE GENOMIC DNA]</scope>
    <source>
        <strain evidence="3 4">UWS3</strain>
    </source>
</reference>
<dbReference type="SUPFAM" id="SSF56601">
    <property type="entry name" value="beta-lactamase/transpeptidase-like"/>
    <property type="match status" value="1"/>
</dbReference>
<dbReference type="EMBL" id="PGEX01000001">
    <property type="protein sequence ID" value="PJJ41019.1"/>
    <property type="molecule type" value="Genomic_DNA"/>
</dbReference>
<dbReference type="Pfam" id="PF00144">
    <property type="entry name" value="Beta-lactamase"/>
    <property type="match status" value="1"/>
</dbReference>
<dbReference type="AlphaFoldDB" id="A0A2M9A5P4"/>
<sequence>MNEAFEKSLNTLFESAIASGVFSKAVVGFTSEEGMEIRAYGTSEDSVFDIASVTKVCPTSTLALKRVLNGELDLDAKVIEFLPELRTNYRNEILVRHLLTHSLDYRVPMSSLKRLPPEQILDSLFQYRFKQQPGTIFNYGNPASILLGLVLMRISGGKSLQAQGEEEFFKPLGMTRSGWDPLTRVQKEEVVATEEDNWRGRMIQGEIHDESAFVLRKFFPVGSAGMFSTVPDLLKFVTMILNDGEFEGKRVMPAGVLSLVSSNALDGRVQGECTALGWELDAEKFMGSVHNSHMFGKTGFTGSSIVADAQKKKAVVLLSNFTYPKREDNASRINAFRSRLSELTFTH</sequence>
<dbReference type="Gene3D" id="3.40.710.10">
    <property type="entry name" value="DD-peptidase/beta-lactamase superfamily"/>
    <property type="match status" value="1"/>
</dbReference>
<dbReference type="GO" id="GO:0016787">
    <property type="term" value="F:hydrolase activity"/>
    <property type="evidence" value="ECO:0007669"/>
    <property type="project" value="UniProtKB-KW"/>
</dbReference>
<dbReference type="PANTHER" id="PTHR43283">
    <property type="entry name" value="BETA-LACTAMASE-RELATED"/>
    <property type="match status" value="1"/>
</dbReference>